<dbReference type="PANTHER" id="PTHR32010">
    <property type="entry name" value="PHOTOSYSTEM II STABILITY/ASSEMBLY FACTOR HCF136, CHLOROPLASTIC"/>
    <property type="match status" value="1"/>
</dbReference>
<dbReference type="Proteomes" id="UP001418222">
    <property type="component" value="Unassembled WGS sequence"/>
</dbReference>
<sequence length="893" mass="98905">MGKNCWSFRGGDRGQMEEFAEACGSCVRRRQRQARGGPELKNQQASQDPVNADRLDNLNSSYPQPAIFIQFDLKEQSLSSQENPAFSSASMKTVTEYRSSTSGKPHKLKRNMLMKNNPRNSLATGAPEESSRLSYGSDCIALSPSVDVTGTMDKSAKPSSRSKGGVRCDASESETSASGDPVCMSASESNLSLLPYPNLPVHDAAVELKDQLNIEYDGKECSSILSISVGEPMEKNINDLRKQLSPPYEFSDNTDMVSIEVVASISNQSYESSLSTSFQNNPEIVMSEDSPVDCRTLCSITNDCGFGTLENRMTLNSRNVPVQDENKVYSHKDNDLSSSCSVNYAHWQNDAIVTDCSTERLLDSSQASCSDDFHPVIRAKRGRLARKLSGSSNGMHRPNNDHSHRCSEKDYQHSIWQKVEKLRTSKSTFPRNNDKIASRDVDISLNCMKTKVKSKQLTELKQNKNGKTFSTMDSSRTTCTYPEKLYRKPNLAAERVKLSECGASINNVNVPSKVTVIRKEELETEQTDKTNSTLGNINNSQSSILQQITKADKISNILHKTSSLPREILANSSVEDIQCMRVEIESARLESSRTNKSFGPLLQKCLPPPRHDVVITSSEIVNQADSIEYEAVPDHLISTFTDEFLNSNSHGLDSLSTIEMQCLSPTSGYMDYSSYEENELIRKNDNQPCPSLEESCDFPSPSTDGSYRLFVAAEGIQQATGSTLAEFEKVLHSASPLIETDCFDVCNICFKNQIIGDSLSSLQVPNISLKSLWQWYEKPGSYGLEVKVDDLYSSNRSRTGLSKFCAYFVPYLSAVQLFARSGRPKHHPNNEIEGGLVGTCEACKTSKSITSLASLPIFSKLLPQPHKKIKGRLRLAKGRNSIVQFVANKLLMS</sequence>
<feature type="compositionally biased region" description="Basic and acidic residues" evidence="1">
    <location>
        <begin position="398"/>
        <end position="407"/>
    </location>
</feature>
<reference evidence="2 3" key="1">
    <citation type="journal article" date="2022" name="Nat. Plants">
        <title>Genomes of leafy and leafless Platanthera orchids illuminate the evolution of mycoheterotrophy.</title>
        <authorList>
            <person name="Li M.H."/>
            <person name="Liu K.W."/>
            <person name="Li Z."/>
            <person name="Lu H.C."/>
            <person name="Ye Q.L."/>
            <person name="Zhang D."/>
            <person name="Wang J.Y."/>
            <person name="Li Y.F."/>
            <person name="Zhong Z.M."/>
            <person name="Liu X."/>
            <person name="Yu X."/>
            <person name="Liu D.K."/>
            <person name="Tu X.D."/>
            <person name="Liu B."/>
            <person name="Hao Y."/>
            <person name="Liao X.Y."/>
            <person name="Jiang Y.T."/>
            <person name="Sun W.H."/>
            <person name="Chen J."/>
            <person name="Chen Y.Q."/>
            <person name="Ai Y."/>
            <person name="Zhai J.W."/>
            <person name="Wu S.S."/>
            <person name="Zhou Z."/>
            <person name="Hsiao Y.Y."/>
            <person name="Wu W.L."/>
            <person name="Chen Y.Y."/>
            <person name="Lin Y.F."/>
            <person name="Hsu J.L."/>
            <person name="Li C.Y."/>
            <person name="Wang Z.W."/>
            <person name="Zhao X."/>
            <person name="Zhong W.Y."/>
            <person name="Ma X.K."/>
            <person name="Ma L."/>
            <person name="Huang J."/>
            <person name="Chen G.Z."/>
            <person name="Huang M.Z."/>
            <person name="Huang L."/>
            <person name="Peng D.H."/>
            <person name="Luo Y.B."/>
            <person name="Zou S.Q."/>
            <person name="Chen S.P."/>
            <person name="Lan S."/>
            <person name="Tsai W.C."/>
            <person name="Van de Peer Y."/>
            <person name="Liu Z.J."/>
        </authorList>
    </citation>
    <scope>NUCLEOTIDE SEQUENCE [LARGE SCALE GENOMIC DNA]</scope>
    <source>
        <strain evidence="2">Lor287</strain>
    </source>
</reference>
<organism evidence="2 3">
    <name type="scientific">Platanthera zijinensis</name>
    <dbReference type="NCBI Taxonomy" id="2320716"/>
    <lineage>
        <taxon>Eukaryota</taxon>
        <taxon>Viridiplantae</taxon>
        <taxon>Streptophyta</taxon>
        <taxon>Embryophyta</taxon>
        <taxon>Tracheophyta</taxon>
        <taxon>Spermatophyta</taxon>
        <taxon>Magnoliopsida</taxon>
        <taxon>Liliopsida</taxon>
        <taxon>Asparagales</taxon>
        <taxon>Orchidaceae</taxon>
        <taxon>Orchidoideae</taxon>
        <taxon>Orchideae</taxon>
        <taxon>Orchidinae</taxon>
        <taxon>Platanthera</taxon>
    </lineage>
</organism>
<dbReference type="Pfam" id="PF05623">
    <property type="entry name" value="DUF789"/>
    <property type="match status" value="1"/>
</dbReference>
<feature type="region of interest" description="Disordered" evidence="1">
    <location>
        <begin position="148"/>
        <end position="183"/>
    </location>
</feature>
<gene>
    <name evidence="2" type="ORF">KSP39_PZI009828</name>
</gene>
<comment type="caution">
    <text evidence="2">The sequence shown here is derived from an EMBL/GenBank/DDBJ whole genome shotgun (WGS) entry which is preliminary data.</text>
</comment>
<feature type="region of interest" description="Disordered" evidence="1">
    <location>
        <begin position="388"/>
        <end position="407"/>
    </location>
</feature>
<feature type="region of interest" description="Disordered" evidence="1">
    <location>
        <begin position="30"/>
        <end position="56"/>
    </location>
</feature>
<feature type="region of interest" description="Disordered" evidence="1">
    <location>
        <begin position="80"/>
        <end position="134"/>
    </location>
</feature>
<dbReference type="AlphaFoldDB" id="A0AAP0BI85"/>
<name>A0AAP0BI85_9ASPA</name>
<keyword evidence="3" id="KW-1185">Reference proteome</keyword>
<protein>
    <submittedName>
        <fullName evidence="2">Uncharacterized protein</fullName>
    </submittedName>
</protein>
<accession>A0AAP0BI85</accession>
<dbReference type="EMBL" id="JBBWWQ010000008">
    <property type="protein sequence ID" value="KAK8940850.1"/>
    <property type="molecule type" value="Genomic_DNA"/>
</dbReference>
<evidence type="ECO:0000313" key="2">
    <source>
        <dbReference type="EMBL" id="KAK8940850.1"/>
    </source>
</evidence>
<feature type="compositionally biased region" description="Polar residues" evidence="1">
    <location>
        <begin position="80"/>
        <end position="103"/>
    </location>
</feature>
<proteinExistence type="predicted"/>
<evidence type="ECO:0000313" key="3">
    <source>
        <dbReference type="Proteomes" id="UP001418222"/>
    </source>
</evidence>
<dbReference type="InterPro" id="IPR008507">
    <property type="entry name" value="DUF789"/>
</dbReference>
<dbReference type="PANTHER" id="PTHR32010:SF18">
    <property type="entry name" value="DUF789 FAMILY PROTEIN"/>
    <property type="match status" value="1"/>
</dbReference>
<evidence type="ECO:0000256" key="1">
    <source>
        <dbReference type="SAM" id="MobiDB-lite"/>
    </source>
</evidence>